<sequence>MGTKKTRTTSLGDALFTKTQRQVLGLLFGHPDRSYYAKEIVRLAGMGVGSVHRELEKLAAAGLLTVRQVGNQKHYQANERSPIFEELKGIVRKTFGLADVLRAALARCGDRIVLAFIYGSVAKSTDHAGSDIDLLIVSDDLAYSEVMTILADAETRLGRTVNPTIYSLEEFRSKMAADDSFVARVVRQPKIFLIGSEDDVTAA</sequence>
<dbReference type="CDD" id="cd05403">
    <property type="entry name" value="NT_KNTase_like"/>
    <property type="match status" value="1"/>
</dbReference>
<dbReference type="SMART" id="SM00418">
    <property type="entry name" value="HTH_ARSR"/>
    <property type="match status" value="1"/>
</dbReference>
<proteinExistence type="predicted"/>
<dbReference type="InterPro" id="IPR041633">
    <property type="entry name" value="Polbeta"/>
</dbReference>
<evidence type="ECO:0000259" key="1">
    <source>
        <dbReference type="SMART" id="SM00418"/>
    </source>
</evidence>
<dbReference type="GO" id="GO:0003700">
    <property type="term" value="F:DNA-binding transcription factor activity"/>
    <property type="evidence" value="ECO:0007669"/>
    <property type="project" value="InterPro"/>
</dbReference>
<name>A0A5D3WIA0_9BACT</name>
<dbReference type="EMBL" id="VNIB01000006">
    <property type="protein sequence ID" value="TYO98562.1"/>
    <property type="molecule type" value="Genomic_DNA"/>
</dbReference>
<dbReference type="CDD" id="cd00090">
    <property type="entry name" value="HTH_ARSR"/>
    <property type="match status" value="1"/>
</dbReference>
<feature type="domain" description="HTH arsR-type" evidence="1">
    <location>
        <begin position="10"/>
        <end position="92"/>
    </location>
</feature>
<dbReference type="Gene3D" id="3.30.460.10">
    <property type="entry name" value="Beta Polymerase, domain 2"/>
    <property type="match status" value="1"/>
</dbReference>
<dbReference type="InterPro" id="IPR036390">
    <property type="entry name" value="WH_DNA-bd_sf"/>
</dbReference>
<dbReference type="Proteomes" id="UP000324159">
    <property type="component" value="Unassembled WGS sequence"/>
</dbReference>
<dbReference type="GO" id="GO:0016740">
    <property type="term" value="F:transferase activity"/>
    <property type="evidence" value="ECO:0007669"/>
    <property type="project" value="UniProtKB-KW"/>
</dbReference>
<dbReference type="Pfam" id="PF18765">
    <property type="entry name" value="Polbeta"/>
    <property type="match status" value="1"/>
</dbReference>
<dbReference type="Gene3D" id="1.10.10.10">
    <property type="entry name" value="Winged helix-like DNA-binding domain superfamily/Winged helix DNA-binding domain"/>
    <property type="match status" value="1"/>
</dbReference>
<evidence type="ECO:0000313" key="2">
    <source>
        <dbReference type="EMBL" id="TYO98562.1"/>
    </source>
</evidence>
<dbReference type="InterPro" id="IPR036388">
    <property type="entry name" value="WH-like_DNA-bd_sf"/>
</dbReference>
<keyword evidence="2" id="KW-0808">Transferase</keyword>
<dbReference type="InterPro" id="IPR001845">
    <property type="entry name" value="HTH_ArsR_DNA-bd_dom"/>
</dbReference>
<organism evidence="2 3">
    <name type="scientific">Geothermobacter ehrlichii</name>
    <dbReference type="NCBI Taxonomy" id="213224"/>
    <lineage>
        <taxon>Bacteria</taxon>
        <taxon>Pseudomonadati</taxon>
        <taxon>Thermodesulfobacteriota</taxon>
        <taxon>Desulfuromonadia</taxon>
        <taxon>Desulfuromonadales</taxon>
        <taxon>Geothermobacteraceae</taxon>
        <taxon>Geothermobacter</taxon>
    </lineage>
</organism>
<comment type="caution">
    <text evidence="2">The sequence shown here is derived from an EMBL/GenBank/DDBJ whole genome shotgun (WGS) entry which is preliminary data.</text>
</comment>
<dbReference type="SUPFAM" id="SSF46785">
    <property type="entry name" value="Winged helix' DNA-binding domain"/>
    <property type="match status" value="1"/>
</dbReference>
<evidence type="ECO:0000313" key="3">
    <source>
        <dbReference type="Proteomes" id="UP000324159"/>
    </source>
</evidence>
<protein>
    <submittedName>
        <fullName evidence="2">Nucleotidyltransferase-like protein</fullName>
    </submittedName>
</protein>
<reference evidence="2 3" key="1">
    <citation type="submission" date="2019-07" db="EMBL/GenBank/DDBJ databases">
        <title>Genomic Encyclopedia of Type Strains, Phase IV (KMG-IV): sequencing the most valuable type-strain genomes for metagenomic binning, comparative biology and taxonomic classification.</title>
        <authorList>
            <person name="Goeker M."/>
        </authorList>
    </citation>
    <scope>NUCLEOTIDE SEQUENCE [LARGE SCALE GENOMIC DNA]</scope>
    <source>
        <strain evidence="2 3">SS015</strain>
    </source>
</reference>
<dbReference type="InterPro" id="IPR011991">
    <property type="entry name" value="ArsR-like_HTH"/>
</dbReference>
<accession>A0A5D3WIA0</accession>
<keyword evidence="3" id="KW-1185">Reference proteome</keyword>
<dbReference type="RefSeq" id="WP_148895932.1">
    <property type="nucleotide sequence ID" value="NZ_VNIB01000006.1"/>
</dbReference>
<dbReference type="OrthoDB" id="8223306at2"/>
<dbReference type="AlphaFoldDB" id="A0A5D3WIA0"/>
<gene>
    <name evidence="2" type="ORF">EDC39_106168</name>
</gene>
<dbReference type="InterPro" id="IPR043519">
    <property type="entry name" value="NT_sf"/>
</dbReference>
<dbReference type="SUPFAM" id="SSF81301">
    <property type="entry name" value="Nucleotidyltransferase"/>
    <property type="match status" value="1"/>
</dbReference>